<evidence type="ECO:0000313" key="2">
    <source>
        <dbReference type="Proteomes" id="UP000051445"/>
    </source>
</evidence>
<dbReference type="PATRIC" id="fig|1423746.3.peg.1513"/>
<dbReference type="InterPro" id="IPR014975">
    <property type="entry name" value="DUF1836"/>
</dbReference>
<accession>A0A0R1P8K8</accession>
<organism evidence="1 2">
    <name type="scientific">Limosilactobacillus frumenti DSM 13145</name>
    <dbReference type="NCBI Taxonomy" id="1423746"/>
    <lineage>
        <taxon>Bacteria</taxon>
        <taxon>Bacillati</taxon>
        <taxon>Bacillota</taxon>
        <taxon>Bacilli</taxon>
        <taxon>Lactobacillales</taxon>
        <taxon>Lactobacillaceae</taxon>
        <taxon>Limosilactobacillus</taxon>
    </lineage>
</organism>
<dbReference type="AlphaFoldDB" id="A0A0R1P8K8"/>
<dbReference type="OrthoDB" id="3191472at2"/>
<dbReference type="PANTHER" id="PTHR40056:SF1">
    <property type="entry name" value="DUF1836 DOMAIN-CONTAINING PROTEIN"/>
    <property type="match status" value="1"/>
</dbReference>
<evidence type="ECO:0008006" key="3">
    <source>
        <dbReference type="Google" id="ProtNLM"/>
    </source>
</evidence>
<dbReference type="EMBL" id="AZER01000003">
    <property type="protein sequence ID" value="KRL28703.1"/>
    <property type="molecule type" value="Genomic_DNA"/>
</dbReference>
<name>A0A0R1P8K8_9LACO</name>
<reference evidence="1 2" key="1">
    <citation type="journal article" date="2015" name="Genome Announc.">
        <title>Expanding the biotechnology potential of lactobacilli through comparative genomics of 213 strains and associated genera.</title>
        <authorList>
            <person name="Sun Z."/>
            <person name="Harris H.M."/>
            <person name="McCann A."/>
            <person name="Guo C."/>
            <person name="Argimon S."/>
            <person name="Zhang W."/>
            <person name="Yang X."/>
            <person name="Jeffery I.B."/>
            <person name="Cooney J.C."/>
            <person name="Kagawa T.F."/>
            <person name="Liu W."/>
            <person name="Song Y."/>
            <person name="Salvetti E."/>
            <person name="Wrobel A."/>
            <person name="Rasinkangas P."/>
            <person name="Parkhill J."/>
            <person name="Rea M.C."/>
            <person name="O'Sullivan O."/>
            <person name="Ritari J."/>
            <person name="Douillard F.P."/>
            <person name="Paul Ross R."/>
            <person name="Yang R."/>
            <person name="Briner A.E."/>
            <person name="Felis G.E."/>
            <person name="de Vos W.M."/>
            <person name="Barrangou R."/>
            <person name="Klaenhammer T.R."/>
            <person name="Caufield P.W."/>
            <person name="Cui Y."/>
            <person name="Zhang H."/>
            <person name="O'Toole P.W."/>
        </authorList>
    </citation>
    <scope>NUCLEOTIDE SEQUENCE [LARGE SCALE GENOMIC DNA]</scope>
    <source>
        <strain evidence="1 2">DSM 13145</strain>
    </source>
</reference>
<dbReference type="RefSeq" id="WP_057747658.1">
    <property type="nucleotide sequence ID" value="NZ_AZER01000003.1"/>
</dbReference>
<protein>
    <recommendedName>
        <fullName evidence="3">BS ykrK family protein</fullName>
    </recommendedName>
</protein>
<dbReference type="Proteomes" id="UP000051445">
    <property type="component" value="Unassembled WGS sequence"/>
</dbReference>
<dbReference type="STRING" id="1423746.FD27_GL001483"/>
<dbReference type="PANTHER" id="PTHR40056">
    <property type="entry name" value="HYPOTHETICAL CYTOSOLIC PROTEIN"/>
    <property type="match status" value="1"/>
</dbReference>
<proteinExistence type="predicted"/>
<comment type="caution">
    <text evidence="1">The sequence shown here is derived from an EMBL/GenBank/DDBJ whole genome shotgun (WGS) entry which is preliminary data.</text>
</comment>
<sequence length="157" mass="18172">MTTSSPFALPAYQELPTMGLYLNQVVTYLQDCCAPFGNVKVTQSMISNYVKHHLIDSPQNKLYQRDQIAQLLFIVIAKNVVEQKNLQRALQIQEETYPTAVAYDYFVKELDNALSYVFGYHKNLQQIGSEHTKQKRLLRNLILAFAYQAYLAHFFNN</sequence>
<evidence type="ECO:0000313" key="1">
    <source>
        <dbReference type="EMBL" id="KRL28703.1"/>
    </source>
</evidence>
<keyword evidence="2" id="KW-1185">Reference proteome</keyword>
<dbReference type="Pfam" id="PF08876">
    <property type="entry name" value="DUF1836"/>
    <property type="match status" value="1"/>
</dbReference>
<gene>
    <name evidence="1" type="ORF">FD27_GL001483</name>
</gene>